<sequence>MFHPKVRDGLSGQNYKLDNPIEILQGSGSVSTNQLAKAKFGSVLSHLTRRLGKTHTISTPSHAVSAK</sequence>
<name>A0A8J2SG92_9STRA</name>
<reference evidence="1" key="1">
    <citation type="submission" date="2021-11" db="EMBL/GenBank/DDBJ databases">
        <authorList>
            <consortium name="Genoscope - CEA"/>
            <person name="William W."/>
        </authorList>
    </citation>
    <scope>NUCLEOTIDE SEQUENCE</scope>
</reference>
<gene>
    <name evidence="1" type="ORF">PECAL_2P00840</name>
</gene>
<protein>
    <submittedName>
        <fullName evidence="1">Uncharacterized protein</fullName>
    </submittedName>
</protein>
<accession>A0A8J2SG92</accession>
<organism evidence="1 2">
    <name type="scientific">Pelagomonas calceolata</name>
    <dbReference type="NCBI Taxonomy" id="35677"/>
    <lineage>
        <taxon>Eukaryota</taxon>
        <taxon>Sar</taxon>
        <taxon>Stramenopiles</taxon>
        <taxon>Ochrophyta</taxon>
        <taxon>Pelagophyceae</taxon>
        <taxon>Pelagomonadales</taxon>
        <taxon>Pelagomonadaceae</taxon>
        <taxon>Pelagomonas</taxon>
    </lineage>
</organism>
<dbReference type="AlphaFoldDB" id="A0A8J2SG92"/>
<dbReference type="Proteomes" id="UP000789595">
    <property type="component" value="Unassembled WGS sequence"/>
</dbReference>
<keyword evidence="2" id="KW-1185">Reference proteome</keyword>
<evidence type="ECO:0000313" key="2">
    <source>
        <dbReference type="Proteomes" id="UP000789595"/>
    </source>
</evidence>
<dbReference type="EMBL" id="CAKKNE010000002">
    <property type="protein sequence ID" value="CAH0367079.1"/>
    <property type="molecule type" value="Genomic_DNA"/>
</dbReference>
<proteinExistence type="predicted"/>
<comment type="caution">
    <text evidence="1">The sequence shown here is derived from an EMBL/GenBank/DDBJ whole genome shotgun (WGS) entry which is preliminary data.</text>
</comment>
<evidence type="ECO:0000313" key="1">
    <source>
        <dbReference type="EMBL" id="CAH0367079.1"/>
    </source>
</evidence>